<dbReference type="EMBL" id="NBTM02000001">
    <property type="protein sequence ID" value="PNL91979.1"/>
    <property type="molecule type" value="Genomic_DNA"/>
</dbReference>
<keyword evidence="3 7" id="KW-0732">Signal</keyword>
<dbReference type="AlphaFoldDB" id="A0A2J9PNQ5"/>
<evidence type="ECO:0000256" key="2">
    <source>
        <dbReference type="ARBA" id="ARBA00008973"/>
    </source>
</evidence>
<dbReference type="PANTHER" id="PTHR30429">
    <property type="entry name" value="D-METHIONINE-BINDING LIPOPROTEIN METQ"/>
    <property type="match status" value="1"/>
</dbReference>
<gene>
    <name evidence="8" type="ORF">A6J77_006955</name>
</gene>
<comment type="subcellular location">
    <subcellularLocation>
        <location evidence="1">Membrane</location>
        <topology evidence="1">Lipid-anchor</topology>
    </subcellularLocation>
</comment>
<keyword evidence="4" id="KW-0472">Membrane</keyword>
<feature type="signal peptide" evidence="7">
    <location>
        <begin position="1"/>
        <end position="28"/>
    </location>
</feature>
<comment type="caution">
    <text evidence="8">The sequence shown here is derived from an EMBL/GenBank/DDBJ whole genome shotgun (WGS) entry which is preliminary data.</text>
</comment>
<evidence type="ECO:0000313" key="8">
    <source>
        <dbReference type="EMBL" id="PNL91979.1"/>
    </source>
</evidence>
<reference evidence="9" key="1">
    <citation type="submission" date="2017-12" db="EMBL/GenBank/DDBJ databases">
        <title>FDA dAtabase for Regulatory Grade micrObial Sequences (FDA-ARGOS): Supporting development and validation of Infectious Disease Dx tests.</title>
        <authorList>
            <person name="Hoffmann M."/>
            <person name="Allard M."/>
            <person name="Evans P."/>
            <person name="Brown E."/>
            <person name="Tallon L."/>
            <person name="Sadzewicz L."/>
            <person name="Sengamalay N."/>
            <person name="Ott S."/>
            <person name="Godinez A."/>
            <person name="Nagaraj S."/>
            <person name="Vavikolanu K."/>
            <person name="Aluvathingal J."/>
            <person name="Nadendla S."/>
            <person name="Sichtig H."/>
        </authorList>
    </citation>
    <scope>NUCLEOTIDE SEQUENCE [LARGE SCALE GENOMIC DNA]</scope>
    <source>
        <strain evidence="9">FDAARGOS_249</strain>
    </source>
</reference>
<name>A0A2J9PNQ5_9LACT</name>
<dbReference type="PANTHER" id="PTHR30429:SF0">
    <property type="entry name" value="METHIONINE-BINDING LIPOPROTEIN METQ"/>
    <property type="match status" value="1"/>
</dbReference>
<accession>A0A2J9PNQ5</accession>
<evidence type="ECO:0000256" key="1">
    <source>
        <dbReference type="ARBA" id="ARBA00004635"/>
    </source>
</evidence>
<protein>
    <submittedName>
        <fullName evidence="8">ABC transporter substrate-binding protein</fullName>
    </submittedName>
</protein>
<dbReference type="SUPFAM" id="SSF53850">
    <property type="entry name" value="Periplasmic binding protein-like II"/>
    <property type="match status" value="1"/>
</dbReference>
<keyword evidence="6" id="KW-0449">Lipoprotein</keyword>
<dbReference type="Proteomes" id="UP000192813">
    <property type="component" value="Unassembled WGS sequence"/>
</dbReference>
<evidence type="ECO:0000256" key="3">
    <source>
        <dbReference type="ARBA" id="ARBA00022729"/>
    </source>
</evidence>
<evidence type="ECO:0000256" key="5">
    <source>
        <dbReference type="ARBA" id="ARBA00023139"/>
    </source>
</evidence>
<keyword evidence="5" id="KW-0564">Palmitate</keyword>
<evidence type="ECO:0000313" key="9">
    <source>
        <dbReference type="Proteomes" id="UP000192813"/>
    </source>
</evidence>
<dbReference type="Pfam" id="PF03180">
    <property type="entry name" value="Lipoprotein_9"/>
    <property type="match status" value="1"/>
</dbReference>
<dbReference type="GO" id="GO:0016020">
    <property type="term" value="C:membrane"/>
    <property type="evidence" value="ECO:0007669"/>
    <property type="project" value="UniProtKB-SubCell"/>
</dbReference>
<dbReference type="PROSITE" id="PS51257">
    <property type="entry name" value="PROKAR_LIPOPROTEIN"/>
    <property type="match status" value="1"/>
</dbReference>
<organism evidence="8 9">
    <name type="scientific">Aerococcus viridans</name>
    <dbReference type="NCBI Taxonomy" id="1377"/>
    <lineage>
        <taxon>Bacteria</taxon>
        <taxon>Bacillati</taxon>
        <taxon>Bacillota</taxon>
        <taxon>Bacilli</taxon>
        <taxon>Lactobacillales</taxon>
        <taxon>Aerococcaceae</taxon>
        <taxon>Aerococcus</taxon>
    </lineage>
</organism>
<proteinExistence type="inferred from homology"/>
<evidence type="ECO:0000256" key="6">
    <source>
        <dbReference type="ARBA" id="ARBA00023288"/>
    </source>
</evidence>
<sequence>MNKTPLGGRKMKKYLRYIGLALITLVVAACGKQTEDTQTIKVATSPGPYSILFMEEVAPRLEQQGYTVEEIQFSELRQAMIAVDEGEADINVDGNRLNTESYNDTLDASFQQIVRIPTVPAAIYPGQKDSLDDVAEGDTIAFGNGTVSMMRGLLLMQDLGWITLDPDVEPAKVTVDDIEENHVGIEIVEMQGAAIPPAIQDVSYALVAGSIAYDAGMDLDSRLVTEQPIEGLLLEAITTADKMDQAWVEDIKAIYQSDDFNQAVLDRNEEIGTEFWIIPEENQ</sequence>
<evidence type="ECO:0000256" key="7">
    <source>
        <dbReference type="SAM" id="SignalP"/>
    </source>
</evidence>
<dbReference type="InterPro" id="IPR004872">
    <property type="entry name" value="Lipoprotein_NlpA"/>
</dbReference>
<dbReference type="Gene3D" id="3.40.190.10">
    <property type="entry name" value="Periplasmic binding protein-like II"/>
    <property type="match status" value="2"/>
</dbReference>
<feature type="chain" id="PRO_5039473097" evidence="7">
    <location>
        <begin position="29"/>
        <end position="283"/>
    </location>
</feature>
<comment type="similarity">
    <text evidence="2">Belongs to the NlpA lipoprotein family.</text>
</comment>
<evidence type="ECO:0000256" key="4">
    <source>
        <dbReference type="ARBA" id="ARBA00023136"/>
    </source>
</evidence>